<evidence type="ECO:0000313" key="3">
    <source>
        <dbReference type="Proteomes" id="UP001562425"/>
    </source>
</evidence>
<evidence type="ECO:0000313" key="2">
    <source>
        <dbReference type="EMBL" id="KAL1395493.1"/>
    </source>
</evidence>
<sequence length="314" mass="34413">MDSRGHHHHHHHHAHHSSSLTQSPRFRNRHQQLASRLAVGTKKSSNETSSNIEADEDLRLSNEAIYRGRGRDSDDMLDDDEEPDEVEEEEESEVESEEEEEDEDEAERQFRRKQQQQQRSCGVERRPSDAVTRNYISDELKYGAGHNRGTPVGVVLGGVGGGGDLSHHSHSHHNNSHSSHHNHQSLDSNPVESQSEWSDDECREEATGGAESTGYITDEPGLENISLLNEAGLTDAEGALSDVNSLYNAPDVDDTSISSRASSRLLSLDSLSGLYDCDLDSKHEMAIVSASHKISSKFGPGTTTTNSATNGSTG</sequence>
<dbReference type="Proteomes" id="UP001562425">
    <property type="component" value="Unassembled WGS sequence"/>
</dbReference>
<feature type="compositionally biased region" description="Polar residues" evidence="1">
    <location>
        <begin position="42"/>
        <end position="52"/>
    </location>
</feature>
<gene>
    <name evidence="2" type="ORF">pipiens_020186</name>
</gene>
<feature type="region of interest" description="Disordered" evidence="1">
    <location>
        <begin position="1"/>
        <end position="218"/>
    </location>
</feature>
<name>A0ABD1D790_CULPP</name>
<keyword evidence="3" id="KW-1185">Reference proteome</keyword>
<dbReference type="AlphaFoldDB" id="A0ABD1D790"/>
<reference evidence="2 3" key="1">
    <citation type="submission" date="2024-05" db="EMBL/GenBank/DDBJ databases">
        <title>Culex pipiens pipiens assembly and annotation.</title>
        <authorList>
            <person name="Alout H."/>
            <person name="Durand T."/>
        </authorList>
    </citation>
    <scope>NUCLEOTIDE SEQUENCE [LARGE SCALE GENOMIC DNA]</scope>
    <source>
        <strain evidence="2">HA-2024</strain>
        <tissue evidence="2">Whole body</tissue>
    </source>
</reference>
<organism evidence="2 3">
    <name type="scientific">Culex pipiens pipiens</name>
    <name type="common">Northern house mosquito</name>
    <dbReference type="NCBI Taxonomy" id="38569"/>
    <lineage>
        <taxon>Eukaryota</taxon>
        <taxon>Metazoa</taxon>
        <taxon>Ecdysozoa</taxon>
        <taxon>Arthropoda</taxon>
        <taxon>Hexapoda</taxon>
        <taxon>Insecta</taxon>
        <taxon>Pterygota</taxon>
        <taxon>Neoptera</taxon>
        <taxon>Endopterygota</taxon>
        <taxon>Diptera</taxon>
        <taxon>Nematocera</taxon>
        <taxon>Culicoidea</taxon>
        <taxon>Culicidae</taxon>
        <taxon>Culicinae</taxon>
        <taxon>Culicini</taxon>
        <taxon>Culex</taxon>
        <taxon>Culex</taxon>
    </lineage>
</organism>
<accession>A0ABD1D790</accession>
<feature type="compositionally biased region" description="Basic residues" evidence="1">
    <location>
        <begin position="1"/>
        <end position="16"/>
    </location>
</feature>
<evidence type="ECO:0000256" key="1">
    <source>
        <dbReference type="SAM" id="MobiDB-lite"/>
    </source>
</evidence>
<dbReference type="EMBL" id="JBEHCU010007125">
    <property type="protein sequence ID" value="KAL1395493.1"/>
    <property type="molecule type" value="Genomic_DNA"/>
</dbReference>
<comment type="caution">
    <text evidence="2">The sequence shown here is derived from an EMBL/GenBank/DDBJ whole genome shotgun (WGS) entry which is preliminary data.</text>
</comment>
<feature type="compositionally biased region" description="Basic residues" evidence="1">
    <location>
        <begin position="168"/>
        <end position="183"/>
    </location>
</feature>
<feature type="compositionally biased region" description="Gly residues" evidence="1">
    <location>
        <begin position="155"/>
        <end position="164"/>
    </location>
</feature>
<feature type="non-terminal residue" evidence="2">
    <location>
        <position position="314"/>
    </location>
</feature>
<protein>
    <submittedName>
        <fullName evidence="2">Uncharacterized protein</fullName>
    </submittedName>
</protein>
<proteinExistence type="predicted"/>
<feature type="compositionally biased region" description="Acidic residues" evidence="1">
    <location>
        <begin position="75"/>
        <end position="106"/>
    </location>
</feature>